<name>A0A221P5T5_9ACTN</name>
<evidence type="ECO:0000313" key="4">
    <source>
        <dbReference type="EMBL" id="ASN27619.1"/>
    </source>
</evidence>
<reference evidence="4 5" key="1">
    <citation type="submission" date="2017-07" db="EMBL/GenBank/DDBJ databases">
        <title>Genome sequence of Streptomyces pluripotens MUSC 137T.</title>
        <authorList>
            <person name="Ser H.-L."/>
            <person name="Lee L.-H."/>
        </authorList>
    </citation>
    <scope>NUCLEOTIDE SEQUENCE [LARGE SCALE GENOMIC DNA]</scope>
    <source>
        <strain evidence="4 5">MUSC 137</strain>
    </source>
</reference>
<organism evidence="4 5">
    <name type="scientific">Streptomyces pluripotens</name>
    <dbReference type="NCBI Taxonomy" id="1355015"/>
    <lineage>
        <taxon>Bacteria</taxon>
        <taxon>Bacillati</taxon>
        <taxon>Actinomycetota</taxon>
        <taxon>Actinomycetes</taxon>
        <taxon>Kitasatosporales</taxon>
        <taxon>Streptomycetaceae</taxon>
        <taxon>Streptomyces</taxon>
    </lineage>
</organism>
<sequence length="129" mass="13771">MAETVIRSEFHLTERAVGGTTVVELRGEIDILTALSLAARLDDLTAVVCPDLVVDLRSVSFIDCAGLGLLCRARNRAMERHGRLRLVTEGSRFLRVLHGAGLDGVFERYDRLSEALAAVPAGGLAVAAG</sequence>
<evidence type="ECO:0000256" key="1">
    <source>
        <dbReference type="ARBA" id="ARBA00009013"/>
    </source>
</evidence>
<dbReference type="Proteomes" id="UP000031501">
    <property type="component" value="Chromosome"/>
</dbReference>
<dbReference type="PANTHER" id="PTHR33495:SF2">
    <property type="entry name" value="ANTI-SIGMA FACTOR ANTAGONIST TM_1081-RELATED"/>
    <property type="match status" value="1"/>
</dbReference>
<dbReference type="InterPro" id="IPR002645">
    <property type="entry name" value="STAS_dom"/>
</dbReference>
<proteinExistence type="inferred from homology"/>
<dbReference type="KEGG" id="splu:LK06_029150"/>
<dbReference type="RefSeq" id="WP_043435208.1">
    <property type="nucleotide sequence ID" value="NZ_CP021080.1"/>
</dbReference>
<dbReference type="Pfam" id="PF01740">
    <property type="entry name" value="STAS"/>
    <property type="match status" value="1"/>
</dbReference>
<dbReference type="InterPro" id="IPR003658">
    <property type="entry name" value="Anti-sigma_ant"/>
</dbReference>
<dbReference type="EMBL" id="CP022433">
    <property type="protein sequence ID" value="ASN27619.1"/>
    <property type="molecule type" value="Genomic_DNA"/>
</dbReference>
<accession>A0A221P5T5</accession>
<dbReference type="InterPro" id="IPR036513">
    <property type="entry name" value="STAS_dom_sf"/>
</dbReference>
<dbReference type="STRING" id="1355015.LK06_029150"/>
<protein>
    <recommendedName>
        <fullName evidence="2">Anti-sigma factor antagonist</fullName>
    </recommendedName>
</protein>
<evidence type="ECO:0000256" key="2">
    <source>
        <dbReference type="RuleBase" id="RU003749"/>
    </source>
</evidence>
<evidence type="ECO:0000259" key="3">
    <source>
        <dbReference type="PROSITE" id="PS50801"/>
    </source>
</evidence>
<dbReference type="AlphaFoldDB" id="A0A221P5T5"/>
<comment type="similarity">
    <text evidence="1 2">Belongs to the anti-sigma-factor antagonist family.</text>
</comment>
<gene>
    <name evidence="4" type="ORF">LK07_30320</name>
</gene>
<dbReference type="NCBIfam" id="TIGR00377">
    <property type="entry name" value="ant_ant_sig"/>
    <property type="match status" value="1"/>
</dbReference>
<evidence type="ECO:0000313" key="5">
    <source>
        <dbReference type="Proteomes" id="UP000031501"/>
    </source>
</evidence>
<keyword evidence="5" id="KW-1185">Reference proteome</keyword>
<dbReference type="PANTHER" id="PTHR33495">
    <property type="entry name" value="ANTI-SIGMA FACTOR ANTAGONIST TM_1081-RELATED-RELATED"/>
    <property type="match status" value="1"/>
</dbReference>
<dbReference type="GO" id="GO:0043856">
    <property type="term" value="F:anti-sigma factor antagonist activity"/>
    <property type="evidence" value="ECO:0007669"/>
    <property type="project" value="InterPro"/>
</dbReference>
<feature type="domain" description="STAS" evidence="3">
    <location>
        <begin position="10"/>
        <end position="119"/>
    </location>
</feature>
<dbReference type="CDD" id="cd07043">
    <property type="entry name" value="STAS_anti-anti-sigma_factors"/>
    <property type="match status" value="1"/>
</dbReference>
<dbReference type="PROSITE" id="PS50801">
    <property type="entry name" value="STAS"/>
    <property type="match status" value="1"/>
</dbReference>
<dbReference type="OrthoDB" id="4833278at2"/>
<dbReference type="SUPFAM" id="SSF52091">
    <property type="entry name" value="SpoIIaa-like"/>
    <property type="match status" value="1"/>
</dbReference>
<dbReference type="Gene3D" id="3.30.750.24">
    <property type="entry name" value="STAS domain"/>
    <property type="match status" value="1"/>
</dbReference>